<evidence type="ECO:0000313" key="4">
    <source>
        <dbReference type="Proteomes" id="UP000202440"/>
    </source>
</evidence>
<dbReference type="PANTHER" id="PTHR42942">
    <property type="entry name" value="6-O-METHYLGUANINE DNA METHYLTRANSFERASE"/>
    <property type="match status" value="1"/>
</dbReference>
<dbReference type="EMBL" id="CP022530">
    <property type="protein sequence ID" value="ASP40887.1"/>
    <property type="molecule type" value="Genomic_DNA"/>
</dbReference>
<evidence type="ECO:0000259" key="2">
    <source>
        <dbReference type="Pfam" id="PF01035"/>
    </source>
</evidence>
<dbReference type="InterPro" id="IPR052520">
    <property type="entry name" value="ATL_DNA_repair"/>
</dbReference>
<dbReference type="Gene3D" id="1.10.10.10">
    <property type="entry name" value="Winged helix-like DNA-binding domain superfamily/Winged helix DNA-binding domain"/>
    <property type="match status" value="1"/>
</dbReference>
<gene>
    <name evidence="3" type="ORF">CHH28_09855</name>
</gene>
<keyword evidence="4" id="KW-1185">Reference proteome</keyword>
<dbReference type="GO" id="GO:0032259">
    <property type="term" value="P:methylation"/>
    <property type="evidence" value="ECO:0007669"/>
    <property type="project" value="UniProtKB-KW"/>
</dbReference>
<dbReference type="InterPro" id="IPR036217">
    <property type="entry name" value="MethylDNA_cys_MeTrfase_DNAb"/>
</dbReference>
<keyword evidence="3" id="KW-0489">Methyltransferase</keyword>
<name>A0A222FPF7_9GAMM</name>
<keyword evidence="1" id="KW-0227">DNA damage</keyword>
<dbReference type="GO" id="GO:0008168">
    <property type="term" value="F:methyltransferase activity"/>
    <property type="evidence" value="ECO:0007669"/>
    <property type="project" value="UniProtKB-KW"/>
</dbReference>
<dbReference type="PANTHER" id="PTHR42942:SF1">
    <property type="entry name" value="ALKYLTRANSFERASE-LIKE PROTEIN 1"/>
    <property type="match status" value="1"/>
</dbReference>
<dbReference type="Proteomes" id="UP000202440">
    <property type="component" value="Chromosome"/>
</dbReference>
<dbReference type="InterPro" id="IPR036388">
    <property type="entry name" value="WH-like_DNA-bd_sf"/>
</dbReference>
<dbReference type="KEGG" id="bsan:CHH28_09855"/>
<organism evidence="3 4">
    <name type="scientific">Bacterioplanes sanyensis</name>
    <dbReference type="NCBI Taxonomy" id="1249553"/>
    <lineage>
        <taxon>Bacteria</taxon>
        <taxon>Pseudomonadati</taxon>
        <taxon>Pseudomonadota</taxon>
        <taxon>Gammaproteobacteria</taxon>
        <taxon>Oceanospirillales</taxon>
        <taxon>Oceanospirillaceae</taxon>
        <taxon>Bacterioplanes</taxon>
    </lineage>
</organism>
<proteinExistence type="predicted"/>
<dbReference type="OrthoDB" id="9132167at2"/>
<accession>A0A222FPF7</accession>
<reference evidence="3 4" key="1">
    <citation type="submission" date="2017-07" db="EMBL/GenBank/DDBJ databases">
        <title>Annotated genome sequence of Bacterioplanes sanyensis isolated from Red Sea.</title>
        <authorList>
            <person name="Rehman Z.U."/>
        </authorList>
    </citation>
    <scope>NUCLEOTIDE SEQUENCE [LARGE SCALE GENOMIC DNA]</scope>
    <source>
        <strain evidence="3 4">NV9</strain>
    </source>
</reference>
<dbReference type="Pfam" id="PF01035">
    <property type="entry name" value="DNA_binding_1"/>
    <property type="match status" value="1"/>
</dbReference>
<dbReference type="SUPFAM" id="SSF46767">
    <property type="entry name" value="Methylated DNA-protein cysteine methyltransferase, C-terminal domain"/>
    <property type="match status" value="1"/>
</dbReference>
<sequence length="103" mass="11404">MDSISPEQRLYTALAAIPPGYVVTYGQLASLSGWPRRARWVGQQLKRLPTGTTLPWHRVINAAGKISFPVGSDKAHEQAKRLRQDGVEVVHGKVSLAKYQWPG</sequence>
<keyword evidence="3" id="KW-0808">Transferase</keyword>
<dbReference type="CDD" id="cd06445">
    <property type="entry name" value="ATase"/>
    <property type="match status" value="1"/>
</dbReference>
<protein>
    <submittedName>
        <fullName evidence="3">Cysteine methyltransferase</fullName>
    </submittedName>
</protein>
<evidence type="ECO:0000313" key="3">
    <source>
        <dbReference type="EMBL" id="ASP40887.1"/>
    </source>
</evidence>
<dbReference type="GO" id="GO:0006281">
    <property type="term" value="P:DNA repair"/>
    <property type="evidence" value="ECO:0007669"/>
    <property type="project" value="InterPro"/>
</dbReference>
<evidence type="ECO:0000256" key="1">
    <source>
        <dbReference type="ARBA" id="ARBA00022763"/>
    </source>
</evidence>
<feature type="domain" description="Methylated-DNA-[protein]-cysteine S-methyltransferase DNA binding" evidence="2">
    <location>
        <begin position="7"/>
        <end position="87"/>
    </location>
</feature>
<dbReference type="AlphaFoldDB" id="A0A222FPF7"/>
<dbReference type="InterPro" id="IPR014048">
    <property type="entry name" value="MethylDNA_cys_MeTrfase_DNA-bd"/>
</dbReference>